<evidence type="ECO:0000256" key="2">
    <source>
        <dbReference type="ARBA" id="ARBA00022649"/>
    </source>
</evidence>
<organism evidence="4 5">
    <name type="scientific">Sinobacterium caligoides</name>
    <dbReference type="NCBI Taxonomy" id="933926"/>
    <lineage>
        <taxon>Bacteria</taxon>
        <taxon>Pseudomonadati</taxon>
        <taxon>Pseudomonadota</taxon>
        <taxon>Gammaproteobacteria</taxon>
        <taxon>Cellvibrionales</taxon>
        <taxon>Spongiibacteraceae</taxon>
        <taxon>Sinobacterium</taxon>
    </lineage>
</organism>
<dbReference type="GO" id="GO:0048039">
    <property type="term" value="F:ubiquinone binding"/>
    <property type="evidence" value="ECO:0007669"/>
    <property type="project" value="InterPro"/>
</dbReference>
<dbReference type="EMBL" id="RKHR01000007">
    <property type="protein sequence ID" value="ROR98663.1"/>
    <property type="molecule type" value="Genomic_DNA"/>
</dbReference>
<dbReference type="PANTHER" id="PTHR12901">
    <property type="entry name" value="SPERM PROTEIN HOMOLOG"/>
    <property type="match status" value="1"/>
</dbReference>
<feature type="domain" description="Coenzyme Q-binding protein COQ10 START" evidence="3">
    <location>
        <begin position="10"/>
        <end position="133"/>
    </location>
</feature>
<reference evidence="4 5" key="1">
    <citation type="submission" date="2018-11" db="EMBL/GenBank/DDBJ databases">
        <title>Genomic Encyclopedia of Type Strains, Phase IV (KMG-IV): sequencing the most valuable type-strain genomes for metagenomic binning, comparative biology and taxonomic classification.</title>
        <authorList>
            <person name="Goeker M."/>
        </authorList>
    </citation>
    <scope>NUCLEOTIDE SEQUENCE [LARGE SCALE GENOMIC DNA]</scope>
    <source>
        <strain evidence="4 5">DSM 100316</strain>
    </source>
</reference>
<dbReference type="PANTHER" id="PTHR12901:SF10">
    <property type="entry name" value="COENZYME Q-BINDING PROTEIN COQ10, MITOCHONDRIAL"/>
    <property type="match status" value="1"/>
</dbReference>
<evidence type="ECO:0000313" key="5">
    <source>
        <dbReference type="Proteomes" id="UP000275394"/>
    </source>
</evidence>
<dbReference type="InterPro" id="IPR005031">
    <property type="entry name" value="COQ10_START"/>
</dbReference>
<name>A0A3N2DFT6_9GAMM</name>
<dbReference type="RefSeq" id="WP_123713732.1">
    <property type="nucleotide sequence ID" value="NZ_RKHR01000007.1"/>
</dbReference>
<dbReference type="InterPro" id="IPR044996">
    <property type="entry name" value="COQ10-like"/>
</dbReference>
<comment type="similarity">
    <text evidence="1">Belongs to the ribosome association toxin RatA family.</text>
</comment>
<comment type="caution">
    <text evidence="4">The sequence shown here is derived from an EMBL/GenBank/DDBJ whole genome shotgun (WGS) entry which is preliminary data.</text>
</comment>
<gene>
    <name evidence="4" type="ORF">EDC56_3395</name>
</gene>
<dbReference type="SUPFAM" id="SSF55961">
    <property type="entry name" value="Bet v1-like"/>
    <property type="match status" value="1"/>
</dbReference>
<evidence type="ECO:0000313" key="4">
    <source>
        <dbReference type="EMBL" id="ROR98663.1"/>
    </source>
</evidence>
<dbReference type="Gene3D" id="3.30.530.20">
    <property type="match status" value="1"/>
</dbReference>
<evidence type="ECO:0000256" key="1">
    <source>
        <dbReference type="ARBA" id="ARBA00008918"/>
    </source>
</evidence>
<dbReference type="CDD" id="cd07813">
    <property type="entry name" value="COQ10p_like"/>
    <property type="match status" value="1"/>
</dbReference>
<protein>
    <submittedName>
        <fullName evidence="4">Ribosome-associated toxin RatA of RatAB toxin-antitoxin module</fullName>
    </submittedName>
</protein>
<evidence type="ECO:0000259" key="3">
    <source>
        <dbReference type="Pfam" id="PF03364"/>
    </source>
</evidence>
<dbReference type="InterPro" id="IPR023393">
    <property type="entry name" value="START-like_dom_sf"/>
</dbReference>
<dbReference type="Pfam" id="PF03364">
    <property type="entry name" value="Polyketide_cyc"/>
    <property type="match status" value="1"/>
</dbReference>
<dbReference type="GO" id="GO:0045333">
    <property type="term" value="P:cellular respiration"/>
    <property type="evidence" value="ECO:0007669"/>
    <property type="project" value="InterPro"/>
</dbReference>
<proteinExistence type="inferred from homology"/>
<keyword evidence="5" id="KW-1185">Reference proteome</keyword>
<accession>A0A3N2DFT6</accession>
<dbReference type="Proteomes" id="UP000275394">
    <property type="component" value="Unassembled WGS sequence"/>
</dbReference>
<keyword evidence="2" id="KW-1277">Toxin-antitoxin system</keyword>
<dbReference type="AlphaFoldDB" id="A0A3N2DFT6"/>
<dbReference type="OrthoDB" id="9804759at2"/>
<sequence>MVEINRSALLPYSAARLFSMVNDVAAYPEYMEGCVGTEVFEASAEHMKARLDLAKGPLKYSIVTENTLHQDASIVMTLVEGPLQDFEGLWTFTALGEEACKVSLDIRFNLSSRLLGGAAAKLFGSLGATLVDSLSQRAHQLYGK</sequence>